<dbReference type="Proteomes" id="UP000886042">
    <property type="component" value="Unassembled WGS sequence"/>
</dbReference>
<dbReference type="GO" id="GO:0016301">
    <property type="term" value="F:kinase activity"/>
    <property type="evidence" value="ECO:0007669"/>
    <property type="project" value="InterPro"/>
</dbReference>
<evidence type="ECO:0000313" key="2">
    <source>
        <dbReference type="EMBL" id="HFB55593.1"/>
    </source>
</evidence>
<dbReference type="Pfam" id="PF00781">
    <property type="entry name" value="DAGK_cat"/>
    <property type="match status" value="1"/>
</dbReference>
<dbReference type="EMBL" id="DRMN01000428">
    <property type="protein sequence ID" value="HFB55593.1"/>
    <property type="molecule type" value="Genomic_DNA"/>
</dbReference>
<name>A0A7C3G639_9PROT</name>
<dbReference type="InterPro" id="IPR017438">
    <property type="entry name" value="ATP-NAD_kinase_N"/>
</dbReference>
<gene>
    <name evidence="2" type="ORF">ENJ46_06675</name>
</gene>
<reference evidence="2" key="1">
    <citation type="journal article" date="2020" name="mSystems">
        <title>Genome- and Community-Level Interaction Insights into Carbon Utilization and Element Cycling Functions of Hydrothermarchaeota in Hydrothermal Sediment.</title>
        <authorList>
            <person name="Zhou Z."/>
            <person name="Liu Y."/>
            <person name="Xu W."/>
            <person name="Pan J."/>
            <person name="Luo Z.H."/>
            <person name="Li M."/>
        </authorList>
    </citation>
    <scope>NUCLEOTIDE SEQUENCE [LARGE SCALE GENOMIC DNA]</scope>
    <source>
        <strain evidence="2">HyVt-489</strain>
    </source>
</reference>
<dbReference type="AlphaFoldDB" id="A0A7C3G639"/>
<dbReference type="InterPro" id="IPR001206">
    <property type="entry name" value="Diacylglycerol_kinase_cat_dom"/>
</dbReference>
<dbReference type="Gene3D" id="3.40.50.10330">
    <property type="entry name" value="Probable inorganic polyphosphate/atp-NAD kinase, domain 1"/>
    <property type="match status" value="1"/>
</dbReference>
<evidence type="ECO:0000259" key="1">
    <source>
        <dbReference type="Pfam" id="PF00781"/>
    </source>
</evidence>
<organism evidence="2">
    <name type="scientific">Hellea balneolensis</name>
    <dbReference type="NCBI Taxonomy" id="287478"/>
    <lineage>
        <taxon>Bacteria</taxon>
        <taxon>Pseudomonadati</taxon>
        <taxon>Pseudomonadota</taxon>
        <taxon>Alphaproteobacteria</taxon>
        <taxon>Maricaulales</taxon>
        <taxon>Robiginitomaculaceae</taxon>
        <taxon>Hellea</taxon>
    </lineage>
</organism>
<sequence>MLRANFITNPLSHSVAKTGSILDQTATDADRNAQINRYHLSDFSNLTDIVQSMSKDPPELVFIEGGDGSIHGVLSEFLRQSSSFTTLPNFVLLPGGMTNLVADLVGVTKPSPHKLHTLLDDTAPQRLTKLPLLTLTYGTDGRAYHGFLFSTGALPKATQYCLDQVHTKGIPGAQAVRMTLFKVLFSRGEARQTVLGATPYDLTTPNMHVRGNHVVSIATTLPKLMIGINPFWGAEKKPVRLTYVHEHASHLVRNIMRLFRKNISEKHIETLKKDGFESWNIDEAQIYHAGPMVMDGEFLPLTDGPITLSASQLLNFVSPS</sequence>
<comment type="caution">
    <text evidence="2">The sequence shown here is derived from an EMBL/GenBank/DDBJ whole genome shotgun (WGS) entry which is preliminary data.</text>
</comment>
<accession>A0A7C3G639</accession>
<feature type="domain" description="DAGKc" evidence="1">
    <location>
        <begin position="6"/>
        <end position="118"/>
    </location>
</feature>
<protein>
    <recommendedName>
        <fullName evidence="1">DAGKc domain-containing protein</fullName>
    </recommendedName>
</protein>
<dbReference type="SUPFAM" id="SSF111331">
    <property type="entry name" value="NAD kinase/diacylglycerol kinase-like"/>
    <property type="match status" value="1"/>
</dbReference>
<dbReference type="InterPro" id="IPR016064">
    <property type="entry name" value="NAD/diacylglycerol_kinase_sf"/>
</dbReference>
<proteinExistence type="predicted"/>